<keyword evidence="3" id="KW-1003">Cell membrane</keyword>
<organism evidence="7 8">
    <name type="scientific">Streptomyces yunnanensis</name>
    <dbReference type="NCBI Taxonomy" id="156453"/>
    <lineage>
        <taxon>Bacteria</taxon>
        <taxon>Bacillati</taxon>
        <taxon>Actinomycetota</taxon>
        <taxon>Actinomycetes</taxon>
        <taxon>Kitasatosporales</taxon>
        <taxon>Streptomycetaceae</taxon>
        <taxon>Streptomyces</taxon>
    </lineage>
</organism>
<keyword evidence="6" id="KW-0472">Membrane</keyword>
<dbReference type="AlphaFoldDB" id="A0A9X8QN13"/>
<comment type="caution">
    <text evidence="7">The sequence shown here is derived from an EMBL/GenBank/DDBJ whole genome shotgun (WGS) entry which is preliminary data.</text>
</comment>
<keyword evidence="4" id="KW-0769">Symport</keyword>
<feature type="region of interest" description="Disordered" evidence="5">
    <location>
        <begin position="1"/>
        <end position="20"/>
    </location>
</feature>
<dbReference type="PANTHER" id="PTHR43528">
    <property type="entry name" value="ALPHA-KETOGLUTARATE PERMEASE"/>
    <property type="match status" value="1"/>
</dbReference>
<evidence type="ECO:0000313" key="7">
    <source>
        <dbReference type="EMBL" id="SHK83689.1"/>
    </source>
</evidence>
<comment type="subcellular location">
    <subcellularLocation>
        <location evidence="1">Cell membrane</location>
        <topology evidence="1">Multi-pass membrane protein</topology>
    </subcellularLocation>
</comment>
<keyword evidence="6" id="KW-1133">Transmembrane helix</keyword>
<dbReference type="PANTHER" id="PTHR43528:SF1">
    <property type="entry name" value="ALPHA-KETOGLUTARATE PERMEASE"/>
    <property type="match status" value="1"/>
</dbReference>
<evidence type="ECO:0000256" key="4">
    <source>
        <dbReference type="ARBA" id="ARBA00022847"/>
    </source>
</evidence>
<reference evidence="8" key="1">
    <citation type="submission" date="2016-11" db="EMBL/GenBank/DDBJ databases">
        <authorList>
            <person name="Jaros S."/>
            <person name="Januszkiewicz K."/>
            <person name="Wedrychowicz H."/>
        </authorList>
    </citation>
    <scope>NUCLEOTIDE SEQUENCE [LARGE SCALE GENOMIC DNA]</scope>
    <source>
        <strain evidence="8">CGMCC 4.3555</strain>
    </source>
</reference>
<accession>A0A9X8QN13</accession>
<evidence type="ECO:0000256" key="2">
    <source>
        <dbReference type="ARBA" id="ARBA00022448"/>
    </source>
</evidence>
<dbReference type="Proteomes" id="UP000184388">
    <property type="component" value="Unassembled WGS sequence"/>
</dbReference>
<dbReference type="EMBL" id="FRBK01000001">
    <property type="protein sequence ID" value="SHK83689.1"/>
    <property type="molecule type" value="Genomic_DNA"/>
</dbReference>
<dbReference type="GO" id="GO:0015293">
    <property type="term" value="F:symporter activity"/>
    <property type="evidence" value="ECO:0007669"/>
    <property type="project" value="UniProtKB-KW"/>
</dbReference>
<name>A0A9X8QN13_9ACTN</name>
<keyword evidence="6" id="KW-0812">Transmembrane</keyword>
<feature type="region of interest" description="Disordered" evidence="5">
    <location>
        <begin position="88"/>
        <end position="116"/>
    </location>
</feature>
<evidence type="ECO:0000313" key="8">
    <source>
        <dbReference type="Proteomes" id="UP000184388"/>
    </source>
</evidence>
<feature type="transmembrane region" description="Helical" evidence="6">
    <location>
        <begin position="33"/>
        <end position="53"/>
    </location>
</feature>
<feature type="transmembrane region" description="Helical" evidence="6">
    <location>
        <begin position="65"/>
        <end position="82"/>
    </location>
</feature>
<sequence length="116" mass="12601">MPHLSTEASHSAPEPDRAARRRHRVLFRANVRYGYNLAVSLFGGTTPLVITALMDTFDKNVMVPAYYTMGAALVGVIAVACMKETAQQPLEGSPPAVSTKEEALELIASQTPEPRF</sequence>
<evidence type="ECO:0000256" key="3">
    <source>
        <dbReference type="ARBA" id="ARBA00022475"/>
    </source>
</evidence>
<evidence type="ECO:0000256" key="6">
    <source>
        <dbReference type="SAM" id="Phobius"/>
    </source>
</evidence>
<dbReference type="GO" id="GO:0005886">
    <property type="term" value="C:plasma membrane"/>
    <property type="evidence" value="ECO:0007669"/>
    <property type="project" value="UniProtKB-SubCell"/>
</dbReference>
<proteinExistence type="predicted"/>
<evidence type="ECO:0000256" key="1">
    <source>
        <dbReference type="ARBA" id="ARBA00004651"/>
    </source>
</evidence>
<gene>
    <name evidence="7" type="ORF">SAMN05216268_101485</name>
</gene>
<protein>
    <submittedName>
        <fullName evidence="7">MFS transporter, MHS family, proline/betaine transporter</fullName>
    </submittedName>
</protein>
<evidence type="ECO:0000256" key="5">
    <source>
        <dbReference type="SAM" id="MobiDB-lite"/>
    </source>
</evidence>
<dbReference type="InterPro" id="IPR051084">
    <property type="entry name" value="H+-coupled_symporters"/>
</dbReference>
<keyword evidence="2" id="KW-0813">Transport</keyword>